<keyword evidence="7" id="KW-0520">NAD</keyword>
<keyword evidence="4 8" id="KW-0479">Metal-binding</keyword>
<dbReference type="PROSITE" id="PS00059">
    <property type="entry name" value="ADH_ZINC"/>
    <property type="match status" value="1"/>
</dbReference>
<evidence type="ECO:0000256" key="7">
    <source>
        <dbReference type="ARBA" id="ARBA00023027"/>
    </source>
</evidence>
<dbReference type="GO" id="GO:0006062">
    <property type="term" value="P:sorbitol catabolic process"/>
    <property type="evidence" value="ECO:0007669"/>
    <property type="project" value="TreeGrafter"/>
</dbReference>
<organism evidence="11">
    <name type="scientific">Aspergillus arachidicola</name>
    <dbReference type="NCBI Taxonomy" id="656916"/>
    <lineage>
        <taxon>Eukaryota</taxon>
        <taxon>Fungi</taxon>
        <taxon>Dikarya</taxon>
        <taxon>Ascomycota</taxon>
        <taxon>Pezizomycotina</taxon>
        <taxon>Eurotiomycetes</taxon>
        <taxon>Eurotiomycetidae</taxon>
        <taxon>Eurotiales</taxon>
        <taxon>Aspergillaceae</taxon>
        <taxon>Aspergillus</taxon>
        <taxon>Aspergillus subgen. Circumdati</taxon>
    </lineage>
</organism>
<evidence type="ECO:0000256" key="4">
    <source>
        <dbReference type="ARBA" id="ARBA00022723"/>
    </source>
</evidence>
<evidence type="ECO:0000256" key="3">
    <source>
        <dbReference type="ARBA" id="ARBA00008072"/>
    </source>
</evidence>
<evidence type="ECO:0000256" key="6">
    <source>
        <dbReference type="ARBA" id="ARBA00023002"/>
    </source>
</evidence>
<sequence length="385" mass="41687">MASSPSISKGQYLHGPRHLRLEARQMAPIGPSDVRIRIRSTTLCGSDVHYFKFHKNGSIEVKEPLCGGHEAAGEVVEVGPNASKSQNIRVGDRVAIESGVACLDCDKCRSGRYNICSKMRFRSSGASFPHFQGTLQEYVDHPAEWCHRLPDQLSYDDGALLEPLSVCIHSVNRAGVDRGACCLVFGAGAVGLLCAAVAKIKYACRIVIADVDEGRVAFALEHGFADVGYLVSPDNEDTVANRLSNAKTLALEIGKLSWPGGDVGRFDHAFECTGVESCVQASIYAAENGGNVVLVGMGTSIQTWPVAELTCREINVVSVWRYVSCYPQAIEIMDAVKSKGLKPDVTKVITHRFSGLDSIPNAYETASKTRDAESHLIIKVAVNFW</sequence>
<gene>
    <name evidence="11" type="ORF">BDV24DRAFT_172616</name>
</gene>
<evidence type="ECO:0000256" key="2">
    <source>
        <dbReference type="ARBA" id="ARBA00004921"/>
    </source>
</evidence>
<evidence type="ECO:0000256" key="5">
    <source>
        <dbReference type="ARBA" id="ARBA00022833"/>
    </source>
</evidence>
<keyword evidence="5 8" id="KW-0862">Zinc</keyword>
<dbReference type="Pfam" id="PF08240">
    <property type="entry name" value="ADH_N"/>
    <property type="match status" value="1"/>
</dbReference>
<comment type="similarity">
    <text evidence="3 8">Belongs to the zinc-containing alcohol dehydrogenase family.</text>
</comment>
<dbReference type="OrthoDB" id="5363962at2759"/>
<dbReference type="Gene3D" id="3.90.180.10">
    <property type="entry name" value="Medium-chain alcohol dehydrogenases, catalytic domain"/>
    <property type="match status" value="1"/>
</dbReference>
<dbReference type="PANTHER" id="PTHR43161:SF25">
    <property type="entry name" value="ALCOHOL DEHYDROGENASE, PUTATIVE (AFU_ORTHOLOGUE AFUA_1G14390)-RELATED"/>
    <property type="match status" value="1"/>
</dbReference>
<feature type="domain" description="Alcohol dehydrogenase-like C-terminal" evidence="9">
    <location>
        <begin position="189"/>
        <end position="333"/>
    </location>
</feature>
<dbReference type="InterPro" id="IPR013149">
    <property type="entry name" value="ADH-like_C"/>
</dbReference>
<dbReference type="InterPro" id="IPR013154">
    <property type="entry name" value="ADH-like_N"/>
</dbReference>
<dbReference type="Pfam" id="PF00107">
    <property type="entry name" value="ADH_zinc_N"/>
    <property type="match status" value="1"/>
</dbReference>
<evidence type="ECO:0000256" key="8">
    <source>
        <dbReference type="RuleBase" id="RU361277"/>
    </source>
</evidence>
<dbReference type="InterPro" id="IPR036291">
    <property type="entry name" value="NAD(P)-bd_dom_sf"/>
</dbReference>
<keyword evidence="6" id="KW-0560">Oxidoreductase</keyword>
<dbReference type="GO" id="GO:0003939">
    <property type="term" value="F:L-iditol 2-dehydrogenase (NAD+) activity"/>
    <property type="evidence" value="ECO:0007669"/>
    <property type="project" value="TreeGrafter"/>
</dbReference>
<protein>
    <recommendedName>
        <fullName evidence="12">Alcohol dehydrogenase</fullName>
    </recommendedName>
</protein>
<evidence type="ECO:0008006" key="12">
    <source>
        <dbReference type="Google" id="ProtNLM"/>
    </source>
</evidence>
<reference evidence="11" key="1">
    <citation type="submission" date="2019-04" db="EMBL/GenBank/DDBJ databases">
        <title>Friends and foes A comparative genomics study of 23 Aspergillus species from section Flavi.</title>
        <authorList>
            <consortium name="DOE Joint Genome Institute"/>
            <person name="Kjaerbolling I."/>
            <person name="Vesth T."/>
            <person name="Frisvad J.C."/>
            <person name="Nybo J.L."/>
            <person name="Theobald S."/>
            <person name="Kildgaard S."/>
            <person name="Isbrandt T."/>
            <person name="Kuo A."/>
            <person name="Sato A."/>
            <person name="Lyhne E.K."/>
            <person name="Kogle M.E."/>
            <person name="Wiebenga A."/>
            <person name="Kun R.S."/>
            <person name="Lubbers R.J."/>
            <person name="Makela M.R."/>
            <person name="Barry K."/>
            <person name="Chovatia M."/>
            <person name="Clum A."/>
            <person name="Daum C."/>
            <person name="Haridas S."/>
            <person name="He G."/>
            <person name="LaButti K."/>
            <person name="Lipzen A."/>
            <person name="Mondo S."/>
            <person name="Riley R."/>
            <person name="Salamov A."/>
            <person name="Simmons B.A."/>
            <person name="Magnuson J.K."/>
            <person name="Henrissat B."/>
            <person name="Mortensen U.H."/>
            <person name="Larsen T.O."/>
            <person name="Devries R.P."/>
            <person name="Grigoriev I.V."/>
            <person name="Machida M."/>
            <person name="Baker S.E."/>
            <person name="Andersen M.R."/>
        </authorList>
    </citation>
    <scope>NUCLEOTIDE SEQUENCE</scope>
    <source>
        <strain evidence="11">CBS 117612</strain>
    </source>
</reference>
<dbReference type="InterPro" id="IPR002328">
    <property type="entry name" value="ADH_Zn_CS"/>
</dbReference>
<dbReference type="AlphaFoldDB" id="A0A5N6YFF3"/>
<dbReference type="CDD" id="cd05285">
    <property type="entry name" value="sorbitol_DH"/>
    <property type="match status" value="1"/>
</dbReference>
<comment type="cofactor">
    <cofactor evidence="1 8">
        <name>Zn(2+)</name>
        <dbReference type="ChEBI" id="CHEBI:29105"/>
    </cofactor>
</comment>
<dbReference type="EMBL" id="ML737128">
    <property type="protein sequence ID" value="KAE8343593.1"/>
    <property type="molecule type" value="Genomic_DNA"/>
</dbReference>
<feature type="domain" description="Alcohol dehydrogenase-like N-terminal" evidence="10">
    <location>
        <begin position="30"/>
        <end position="151"/>
    </location>
</feature>
<dbReference type="SUPFAM" id="SSF51735">
    <property type="entry name" value="NAD(P)-binding Rossmann-fold domains"/>
    <property type="match status" value="1"/>
</dbReference>
<dbReference type="SUPFAM" id="SSF50129">
    <property type="entry name" value="GroES-like"/>
    <property type="match status" value="1"/>
</dbReference>
<dbReference type="PANTHER" id="PTHR43161">
    <property type="entry name" value="SORBITOL DEHYDROGENASE"/>
    <property type="match status" value="1"/>
</dbReference>
<evidence type="ECO:0000259" key="10">
    <source>
        <dbReference type="Pfam" id="PF08240"/>
    </source>
</evidence>
<dbReference type="InterPro" id="IPR045306">
    <property type="entry name" value="SDH-like"/>
</dbReference>
<name>A0A5N6YFF3_9EURO</name>
<accession>A0A5N6YFF3</accession>
<proteinExistence type="inferred from homology"/>
<evidence type="ECO:0000259" key="9">
    <source>
        <dbReference type="Pfam" id="PF00107"/>
    </source>
</evidence>
<dbReference type="GO" id="GO:0008270">
    <property type="term" value="F:zinc ion binding"/>
    <property type="evidence" value="ECO:0007669"/>
    <property type="project" value="InterPro"/>
</dbReference>
<dbReference type="Proteomes" id="UP000325558">
    <property type="component" value="Unassembled WGS sequence"/>
</dbReference>
<evidence type="ECO:0000313" key="11">
    <source>
        <dbReference type="EMBL" id="KAE8343593.1"/>
    </source>
</evidence>
<comment type="pathway">
    <text evidence="2">Carbohydrate degradation.</text>
</comment>
<dbReference type="Gene3D" id="3.40.50.720">
    <property type="entry name" value="NAD(P)-binding Rossmann-like Domain"/>
    <property type="match status" value="1"/>
</dbReference>
<evidence type="ECO:0000256" key="1">
    <source>
        <dbReference type="ARBA" id="ARBA00001947"/>
    </source>
</evidence>
<dbReference type="InterPro" id="IPR011032">
    <property type="entry name" value="GroES-like_sf"/>
</dbReference>